<accession>A0A8R1YD89</accession>
<dbReference type="SUPFAM" id="SSF50156">
    <property type="entry name" value="PDZ domain-like"/>
    <property type="match status" value="1"/>
</dbReference>
<reference evidence="5" key="2">
    <citation type="submission" date="2022-06" db="UniProtKB">
        <authorList>
            <consortium name="EnsemblMetazoa"/>
        </authorList>
    </citation>
    <scope>IDENTIFICATION</scope>
    <source>
        <strain evidence="5">PS312</strain>
    </source>
</reference>
<dbReference type="PROSITE" id="PS51253">
    <property type="entry name" value="HTH_CENPB"/>
    <property type="match status" value="1"/>
</dbReference>
<keyword evidence="3" id="KW-0175">Coiled coil</keyword>
<feature type="region of interest" description="Disordered" evidence="4">
    <location>
        <begin position="855"/>
        <end position="935"/>
    </location>
</feature>
<feature type="compositionally biased region" description="Basic and acidic residues" evidence="4">
    <location>
        <begin position="1359"/>
        <end position="1372"/>
    </location>
</feature>
<dbReference type="GO" id="GO:0003677">
    <property type="term" value="F:DNA binding"/>
    <property type="evidence" value="ECO:0007669"/>
    <property type="project" value="UniProtKB-KW"/>
</dbReference>
<dbReference type="SMART" id="SM00674">
    <property type="entry name" value="CENPB"/>
    <property type="match status" value="1"/>
</dbReference>
<dbReference type="Gene3D" id="2.30.42.10">
    <property type="match status" value="1"/>
</dbReference>
<feature type="compositionally biased region" description="Polar residues" evidence="4">
    <location>
        <begin position="913"/>
        <end position="932"/>
    </location>
</feature>
<feature type="compositionally biased region" description="Basic and acidic residues" evidence="4">
    <location>
        <begin position="84"/>
        <end position="94"/>
    </location>
</feature>
<evidence type="ECO:0000313" key="6">
    <source>
        <dbReference type="Proteomes" id="UP000005239"/>
    </source>
</evidence>
<dbReference type="InterPro" id="IPR036034">
    <property type="entry name" value="PDZ_sf"/>
</dbReference>
<dbReference type="GO" id="GO:0007017">
    <property type="term" value="P:microtubule-based process"/>
    <property type="evidence" value="ECO:0007669"/>
    <property type="project" value="InterPro"/>
</dbReference>
<dbReference type="PANTHER" id="PTHR14296">
    <property type="entry name" value="REMODELING AND SPACING FACTOR 1"/>
    <property type="match status" value="1"/>
</dbReference>
<dbReference type="Proteomes" id="UP000005239">
    <property type="component" value="Unassembled WGS sequence"/>
</dbReference>
<feature type="compositionally biased region" description="Basic and acidic residues" evidence="4">
    <location>
        <begin position="154"/>
        <end position="163"/>
    </location>
</feature>
<dbReference type="InterPro" id="IPR001478">
    <property type="entry name" value="PDZ"/>
</dbReference>
<evidence type="ECO:0000256" key="1">
    <source>
        <dbReference type="ARBA" id="ARBA00004123"/>
    </source>
</evidence>
<name>A0A2A6BB72_PRIPA</name>
<feature type="compositionally biased region" description="Basic and acidic residues" evidence="4">
    <location>
        <begin position="1335"/>
        <end position="1351"/>
    </location>
</feature>
<dbReference type="InterPro" id="IPR006600">
    <property type="entry name" value="HTH_CenpB_DNA-bd_dom"/>
</dbReference>
<dbReference type="Pfam" id="PF03221">
    <property type="entry name" value="HTH_Tnp_Tc5"/>
    <property type="match status" value="1"/>
</dbReference>
<dbReference type="Gene3D" id="3.30.740.10">
    <property type="entry name" value="Protein Inhibitor Of Neuronal Nitric Oxide Synthase"/>
    <property type="match status" value="1"/>
</dbReference>
<evidence type="ECO:0000256" key="4">
    <source>
        <dbReference type="SAM" id="MobiDB-lite"/>
    </source>
</evidence>
<dbReference type="GO" id="GO:0006355">
    <property type="term" value="P:regulation of DNA-templated transcription"/>
    <property type="evidence" value="ECO:0007669"/>
    <property type="project" value="InterPro"/>
</dbReference>
<evidence type="ECO:0000313" key="5">
    <source>
        <dbReference type="EnsemblMetazoa" id="PPA15223.1"/>
    </source>
</evidence>
<feature type="compositionally biased region" description="Basic and acidic residues" evidence="4">
    <location>
        <begin position="1383"/>
        <end position="1395"/>
    </location>
</feature>
<feature type="coiled-coil region" evidence="3">
    <location>
        <begin position="1038"/>
        <end position="1153"/>
    </location>
</feature>
<dbReference type="SMART" id="SM00228">
    <property type="entry name" value="PDZ"/>
    <property type="match status" value="1"/>
</dbReference>
<feature type="compositionally biased region" description="Polar residues" evidence="4">
    <location>
        <begin position="699"/>
        <end position="711"/>
    </location>
</feature>
<feature type="compositionally biased region" description="Basic and acidic residues" evidence="4">
    <location>
        <begin position="889"/>
        <end position="905"/>
    </location>
</feature>
<feature type="region of interest" description="Disordered" evidence="4">
    <location>
        <begin position="1307"/>
        <end position="1395"/>
    </location>
</feature>
<dbReference type="PROSITE" id="PS50106">
    <property type="entry name" value="PDZ"/>
    <property type="match status" value="1"/>
</dbReference>
<evidence type="ECO:0000256" key="3">
    <source>
        <dbReference type="SAM" id="Coils"/>
    </source>
</evidence>
<keyword evidence="2" id="KW-0238">DNA-binding</keyword>
<feature type="compositionally biased region" description="Acidic residues" evidence="4">
    <location>
        <begin position="115"/>
        <end position="132"/>
    </location>
</feature>
<feature type="region of interest" description="Disordered" evidence="4">
    <location>
        <begin position="45"/>
        <end position="163"/>
    </location>
</feature>
<feature type="region of interest" description="Disordered" evidence="4">
    <location>
        <begin position="450"/>
        <end position="481"/>
    </location>
</feature>
<dbReference type="SUPFAM" id="SSF54648">
    <property type="entry name" value="DLC"/>
    <property type="match status" value="1"/>
</dbReference>
<comment type="subcellular location">
    <subcellularLocation>
        <location evidence="1">Nucleus</location>
    </subcellularLocation>
</comment>
<feature type="region of interest" description="Disordered" evidence="4">
    <location>
        <begin position="687"/>
        <end position="711"/>
    </location>
</feature>
<keyword evidence="6" id="KW-1185">Reference proteome</keyword>
<sequence>MSHSPSFVCILIGLNDQSYLTSPRRSSRNHASTLALDVAMSMTSSLKDGENGGGGEMMVMGERKKGPRDSSASSSTSKRSSVKKGGEKKREDTRGKRRAGPPPSEGKRRRKRSETEEEESSEEDENDLEEELVEQKPPQGNDSFSVSRLIGEGDPFKDGTKRLDIPDDDALPFPSSVLFCEDALGKVDASQYPPNCTQFNIGGTKYLPLSCLMDDDGFTVSISERVSYTKTNGKKHTASLSEALKNSGLTVKRRILGKELLHVLRIAGLVVHWAFVGQLSPPLLKKLQQERDKARKTHESMLAQYAQLQQQTASEEVVKKTVAELIEDRKRRSGQIASEGGTGGGGGTGLLSGISFTGSASYAPSHPSSSSALLSTPISSTIFPVRDYRPRSAGLDALARAADVHREGGITGGASRKNLVDNISQCEKWLYSKKGQSGLLADMMLQQMHLQQAQQHGGGGVRRESYDPHHTHPSSAAGVPLRISDPEHLNKFIGLLNGDKEGSPLSQPTGSNDYQHHSTFADFDHCPSLSVTEKILLISDFDGGIPEHQLAAKYRIPIEKIPGIIRLRVPLIREQTRVFMERRRMRVPASIRALPVRRTNFVGLNIMMWRFFKDCRDRGIALTGRQLKEHAMTIANQLGLTNFKGSEGWLDAFKRRHKIDLRTMTGEAVNYESDPDGNIICTSADGADDDDCSYDETTRSSSSPTAGDNPTDQLLASVTALVNNETPVQLQLQMGGEDEGRAEGGRLASGGGGLGSSGLQAFQPNYDDPRMAPDFRIDESSLITNIIRSTAVFVPNQEVARALDVLRSYIVTHDPAAIGFFVDLQTRLAASIGAHQTLENCAALGEAGSSGGVGLLNGVGGMNDQADQKTPPMVDGEPKEESAESSETSGEKEEKENKEKEKTEENAAASENGVVNSSHDSTTSEDNQSVSDRSNDVVDLQKDFLTDAEAHDNADNFREEPHPETISTAAQINEIENSLDQSEETENRRGNEEVTPQEEEEEVAAPRRNEGIRMWDCFILASLLSLVILDLYADQRVIEREKNLTQTYEQRIQKHEMDLEGMKRRVWEMQRENFTTAVELAAKEDAIDYLKEEMIKMMEKDIKLEQNYDEKIRHSNNVIRELNRDIEIKTTISKNLEAQLKMMKNENEAKAAHIPFRTVSMPLAKKLGFTLTGPFVSSVKEGGIAFLNSGLREGDQIFSINEFVVGGIITRSVTDLIDNVRAQKPIPRKFKMVVRHNPKGLAALEKPSGIDSSSSLTAPLPSFASTKSSYRLSFIHTPLHLSMATFVSTPPPARLSDSDEDYEIIESSTNRSNSVSPEPSEVQSDSTVTSAVNSEAEKKLEEKKTQSKKNEFTATGMRKKAEENCLKKKNEDAINISDRRKKREEAKSKAEKRRNDAQTMSKLICFAFLVVATSSTMALGKKDKEMTLNAQKNLLELQNDNEHLTAQLSDALRKIALLENDKSGVDQRNNAADRKIVVHQSDMSDEMKDYAIELAKKAIDMPGSESDSELLEIVTYIVLAFEKKFRGQW</sequence>
<accession>A0A2A6BB72</accession>
<feature type="coiled-coil region" evidence="3">
    <location>
        <begin position="1427"/>
        <end position="1461"/>
    </location>
</feature>
<feature type="coiled-coil region" evidence="3">
    <location>
        <begin position="284"/>
        <end position="311"/>
    </location>
</feature>
<dbReference type="PANTHER" id="PTHR14296:SF3">
    <property type="entry name" value="DIKAR, ISOFORM F"/>
    <property type="match status" value="1"/>
</dbReference>
<feature type="region of interest" description="Disordered" evidence="4">
    <location>
        <begin position="978"/>
        <end position="1005"/>
    </location>
</feature>
<dbReference type="InterPro" id="IPR009057">
    <property type="entry name" value="Homeodomain-like_sf"/>
</dbReference>
<dbReference type="GO" id="GO:0030286">
    <property type="term" value="C:dynein complex"/>
    <property type="evidence" value="ECO:0007669"/>
    <property type="project" value="InterPro"/>
</dbReference>
<dbReference type="InterPro" id="IPR028938">
    <property type="entry name" value="Rsf1-like"/>
</dbReference>
<dbReference type="InterPro" id="IPR037177">
    <property type="entry name" value="DLC_sf"/>
</dbReference>
<gene>
    <name evidence="5" type="primary">WBGene00104777</name>
</gene>
<proteinExistence type="predicted"/>
<dbReference type="EnsemblMetazoa" id="PPA15223.1">
    <property type="protein sequence ID" value="PPA15223.1"/>
    <property type="gene ID" value="WBGene00104777"/>
</dbReference>
<dbReference type="GO" id="GO:0031213">
    <property type="term" value="C:RSF complex"/>
    <property type="evidence" value="ECO:0007669"/>
    <property type="project" value="InterPro"/>
</dbReference>
<feature type="compositionally biased region" description="Basic and acidic residues" evidence="4">
    <location>
        <begin position="461"/>
        <end position="470"/>
    </location>
</feature>
<feature type="compositionally biased region" description="Low complexity" evidence="4">
    <location>
        <begin position="70"/>
        <end position="79"/>
    </location>
</feature>
<reference evidence="6" key="1">
    <citation type="journal article" date="2008" name="Nat. Genet.">
        <title>The Pristionchus pacificus genome provides a unique perspective on nematode lifestyle and parasitism.</title>
        <authorList>
            <person name="Dieterich C."/>
            <person name="Clifton S.W."/>
            <person name="Schuster L.N."/>
            <person name="Chinwalla A."/>
            <person name="Delehaunty K."/>
            <person name="Dinkelacker I."/>
            <person name="Fulton L."/>
            <person name="Fulton R."/>
            <person name="Godfrey J."/>
            <person name="Minx P."/>
            <person name="Mitreva M."/>
            <person name="Roeseler W."/>
            <person name="Tian H."/>
            <person name="Witte H."/>
            <person name="Yang S.P."/>
            <person name="Wilson R.K."/>
            <person name="Sommer R.J."/>
        </authorList>
    </citation>
    <scope>NUCLEOTIDE SEQUENCE [LARGE SCALE GENOMIC DNA]</scope>
    <source>
        <strain evidence="6">PS312</strain>
    </source>
</reference>
<evidence type="ECO:0000256" key="2">
    <source>
        <dbReference type="ARBA" id="ARBA00023125"/>
    </source>
</evidence>
<dbReference type="SUPFAM" id="SSF46689">
    <property type="entry name" value="Homeodomain-like"/>
    <property type="match status" value="1"/>
</dbReference>
<dbReference type="CDD" id="cd00136">
    <property type="entry name" value="PDZ_canonical"/>
    <property type="match status" value="1"/>
</dbReference>
<dbReference type="Gene3D" id="1.10.10.60">
    <property type="entry name" value="Homeodomain-like"/>
    <property type="match status" value="1"/>
</dbReference>
<protein>
    <submittedName>
        <fullName evidence="5">Uncharacterized protein</fullName>
    </submittedName>
</protein>
<feature type="compositionally biased region" description="Polar residues" evidence="4">
    <location>
        <begin position="1307"/>
        <end position="1333"/>
    </location>
</feature>
<organism evidence="5 6">
    <name type="scientific">Pristionchus pacificus</name>
    <name type="common">Parasitic nematode worm</name>
    <dbReference type="NCBI Taxonomy" id="54126"/>
    <lineage>
        <taxon>Eukaryota</taxon>
        <taxon>Metazoa</taxon>
        <taxon>Ecdysozoa</taxon>
        <taxon>Nematoda</taxon>
        <taxon>Chromadorea</taxon>
        <taxon>Rhabditida</taxon>
        <taxon>Rhabditina</taxon>
        <taxon>Diplogasteromorpha</taxon>
        <taxon>Diplogasteroidea</taxon>
        <taxon>Neodiplogasteridae</taxon>
        <taxon>Pristionchus</taxon>
    </lineage>
</organism>